<name>A0A814FJZ9_9BILA</name>
<dbReference type="AlphaFoldDB" id="A0A814FJZ9"/>
<evidence type="ECO:0000256" key="1">
    <source>
        <dbReference type="SAM" id="MobiDB-lite"/>
    </source>
</evidence>
<keyword evidence="3" id="KW-1185">Reference proteome</keyword>
<feature type="compositionally biased region" description="Polar residues" evidence="1">
    <location>
        <begin position="87"/>
        <end position="99"/>
    </location>
</feature>
<dbReference type="Proteomes" id="UP000663879">
    <property type="component" value="Unassembled WGS sequence"/>
</dbReference>
<sequence>MKYDINNELLNHCESIILSPQHMSCTNFFNYKIPTMHHSTQNVNFNSNEQNSRIHSTANIIPETPVEINHQQFSQDSSNDSNNQDDISVTLNITKNRNY</sequence>
<evidence type="ECO:0000313" key="3">
    <source>
        <dbReference type="Proteomes" id="UP000663879"/>
    </source>
</evidence>
<proteinExistence type="predicted"/>
<feature type="region of interest" description="Disordered" evidence="1">
    <location>
        <begin position="69"/>
        <end position="99"/>
    </location>
</feature>
<evidence type="ECO:0000313" key="2">
    <source>
        <dbReference type="EMBL" id="CAF0982976.1"/>
    </source>
</evidence>
<gene>
    <name evidence="2" type="ORF">OXX778_LOCUS15520</name>
</gene>
<dbReference type="EMBL" id="CAJNOC010003446">
    <property type="protein sequence ID" value="CAF0982976.1"/>
    <property type="molecule type" value="Genomic_DNA"/>
</dbReference>
<reference evidence="2" key="1">
    <citation type="submission" date="2021-02" db="EMBL/GenBank/DDBJ databases">
        <authorList>
            <person name="Nowell W R."/>
        </authorList>
    </citation>
    <scope>NUCLEOTIDE SEQUENCE</scope>
    <source>
        <strain evidence="2">Ploen Becks lab</strain>
    </source>
</reference>
<accession>A0A814FJZ9</accession>
<feature type="compositionally biased region" description="Low complexity" evidence="1">
    <location>
        <begin position="69"/>
        <end position="86"/>
    </location>
</feature>
<protein>
    <submittedName>
        <fullName evidence="2">Uncharacterized protein</fullName>
    </submittedName>
</protein>
<organism evidence="2 3">
    <name type="scientific">Brachionus calyciflorus</name>
    <dbReference type="NCBI Taxonomy" id="104777"/>
    <lineage>
        <taxon>Eukaryota</taxon>
        <taxon>Metazoa</taxon>
        <taxon>Spiralia</taxon>
        <taxon>Gnathifera</taxon>
        <taxon>Rotifera</taxon>
        <taxon>Eurotatoria</taxon>
        <taxon>Monogononta</taxon>
        <taxon>Pseudotrocha</taxon>
        <taxon>Ploima</taxon>
        <taxon>Brachionidae</taxon>
        <taxon>Brachionus</taxon>
    </lineage>
</organism>
<comment type="caution">
    <text evidence="2">The sequence shown here is derived from an EMBL/GenBank/DDBJ whole genome shotgun (WGS) entry which is preliminary data.</text>
</comment>